<dbReference type="RefSeq" id="XP_016467120.1">
    <property type="nucleotide sequence ID" value="XM_016611634.1"/>
</dbReference>
<dbReference type="AlphaFoldDB" id="A0A1S3ZRG3"/>
<feature type="region of interest" description="Disordered" evidence="1">
    <location>
        <begin position="12"/>
        <end position="67"/>
    </location>
</feature>
<evidence type="ECO:0000313" key="3">
    <source>
        <dbReference type="RefSeq" id="XP_016467120.1"/>
    </source>
</evidence>
<organism evidence="3">
    <name type="scientific">Nicotiana tabacum</name>
    <name type="common">Common tobacco</name>
    <dbReference type="NCBI Taxonomy" id="4097"/>
    <lineage>
        <taxon>Eukaryota</taxon>
        <taxon>Viridiplantae</taxon>
        <taxon>Streptophyta</taxon>
        <taxon>Embryophyta</taxon>
        <taxon>Tracheophyta</taxon>
        <taxon>Spermatophyta</taxon>
        <taxon>Magnoliopsida</taxon>
        <taxon>eudicotyledons</taxon>
        <taxon>Gunneridae</taxon>
        <taxon>Pentapetalae</taxon>
        <taxon>asterids</taxon>
        <taxon>lamiids</taxon>
        <taxon>Solanales</taxon>
        <taxon>Solanaceae</taxon>
        <taxon>Nicotianoideae</taxon>
        <taxon>Nicotianeae</taxon>
        <taxon>Nicotiana</taxon>
    </lineage>
</organism>
<evidence type="ECO:0000313" key="2">
    <source>
        <dbReference type="RefSeq" id="XP_016467119.1"/>
    </source>
</evidence>
<feature type="compositionally biased region" description="Basic residues" evidence="1">
    <location>
        <begin position="29"/>
        <end position="41"/>
    </location>
</feature>
<dbReference type="OMA" id="MVRTHTT"/>
<sequence length="165" mass="17193">MLQDWEIVEMVRTHTTDQDGQPPVGAARGRGRSGGHGRGRGAARAAPTDPPAAPVQDQVPSIDAPIGPAQAPAVPTVIPGLQETLAQILTMCTGLAQVVVVSTTIATSPVRGGTQIPAARTPEQVVQGLQTPGAPPTQLVAPAQEYVVPVMPDDEQHRLKRFGRL</sequence>
<dbReference type="PaxDb" id="4097-A0A1S3ZRG3"/>
<accession>A0A1S3ZRG3</accession>
<gene>
    <name evidence="2 3" type="primary">LOC107789761</name>
</gene>
<protein>
    <submittedName>
        <fullName evidence="2 3">Uncharacterized protein</fullName>
    </submittedName>
</protein>
<evidence type="ECO:0000256" key="1">
    <source>
        <dbReference type="SAM" id="MobiDB-lite"/>
    </source>
</evidence>
<dbReference type="OrthoDB" id="10508428at2759"/>
<proteinExistence type="predicted"/>
<dbReference type="RefSeq" id="XP_016467119.1">
    <property type="nucleotide sequence ID" value="XM_016611633.1"/>
</dbReference>
<reference evidence="2 3" key="1">
    <citation type="submission" date="2025-04" db="UniProtKB">
        <authorList>
            <consortium name="RefSeq"/>
        </authorList>
    </citation>
    <scope>IDENTIFICATION</scope>
</reference>
<name>A0A1S3ZRG3_TOBAC</name>
<dbReference type="KEGG" id="nta:107789761"/>